<name>X1DAW8_9ZZZZ</name>
<accession>X1DAW8</accession>
<organism evidence="1">
    <name type="scientific">marine sediment metagenome</name>
    <dbReference type="NCBI Taxonomy" id="412755"/>
    <lineage>
        <taxon>unclassified sequences</taxon>
        <taxon>metagenomes</taxon>
        <taxon>ecological metagenomes</taxon>
    </lineage>
</organism>
<proteinExistence type="predicted"/>
<feature type="non-terminal residue" evidence="1">
    <location>
        <position position="1"/>
    </location>
</feature>
<comment type="caution">
    <text evidence="1">The sequence shown here is derived from an EMBL/GenBank/DDBJ whole genome shotgun (WGS) entry which is preliminary data.</text>
</comment>
<evidence type="ECO:0008006" key="2">
    <source>
        <dbReference type="Google" id="ProtNLM"/>
    </source>
</evidence>
<dbReference type="AlphaFoldDB" id="X1DAW8"/>
<evidence type="ECO:0000313" key="1">
    <source>
        <dbReference type="EMBL" id="GAH02219.1"/>
    </source>
</evidence>
<dbReference type="Gene3D" id="3.40.50.2000">
    <property type="entry name" value="Glycogen Phosphorylase B"/>
    <property type="match status" value="1"/>
</dbReference>
<gene>
    <name evidence="1" type="ORF">S01H4_45825</name>
</gene>
<dbReference type="SUPFAM" id="SSF53756">
    <property type="entry name" value="UDP-Glycosyltransferase/glycogen phosphorylase"/>
    <property type="match status" value="1"/>
</dbReference>
<sequence>LFFSPGDIDDLASCIYELYSDRNKMERLVENSGKFIQKYNWQNISESYVTLVKQVGEKE</sequence>
<dbReference type="EMBL" id="BART01025546">
    <property type="protein sequence ID" value="GAH02219.1"/>
    <property type="molecule type" value="Genomic_DNA"/>
</dbReference>
<reference evidence="1" key="1">
    <citation type="journal article" date="2014" name="Front. Microbiol.">
        <title>High frequency of phylogenetically diverse reductive dehalogenase-homologous genes in deep subseafloor sedimentary metagenomes.</title>
        <authorList>
            <person name="Kawai M."/>
            <person name="Futagami T."/>
            <person name="Toyoda A."/>
            <person name="Takaki Y."/>
            <person name="Nishi S."/>
            <person name="Hori S."/>
            <person name="Arai W."/>
            <person name="Tsubouchi T."/>
            <person name="Morono Y."/>
            <person name="Uchiyama I."/>
            <person name="Ito T."/>
            <person name="Fujiyama A."/>
            <person name="Inagaki F."/>
            <person name="Takami H."/>
        </authorList>
    </citation>
    <scope>NUCLEOTIDE SEQUENCE</scope>
    <source>
        <strain evidence="1">Expedition CK06-06</strain>
    </source>
</reference>
<protein>
    <recommendedName>
        <fullName evidence="2">Glycosyl transferase family 1 domain-containing protein</fullName>
    </recommendedName>
</protein>